<proteinExistence type="predicted"/>
<reference evidence="1" key="1">
    <citation type="submission" date="2023-08" db="EMBL/GenBank/DDBJ databases">
        <title>Black Yeasts Isolated from many extreme environments.</title>
        <authorList>
            <person name="Coleine C."/>
            <person name="Stajich J.E."/>
            <person name="Selbmann L."/>
        </authorList>
    </citation>
    <scope>NUCLEOTIDE SEQUENCE</scope>
    <source>
        <strain evidence="1">CCFEE 5810</strain>
    </source>
</reference>
<dbReference type="Proteomes" id="UP001310594">
    <property type="component" value="Unassembled WGS sequence"/>
</dbReference>
<protein>
    <submittedName>
        <fullName evidence="1">Uncharacterized protein</fullName>
    </submittedName>
</protein>
<dbReference type="AlphaFoldDB" id="A0AAN7VQL5"/>
<dbReference type="Pfam" id="PF26639">
    <property type="entry name" value="Het-6_barrel"/>
    <property type="match status" value="1"/>
</dbReference>
<gene>
    <name evidence="1" type="ORF">LTR97_012607</name>
</gene>
<organism evidence="1 2">
    <name type="scientific">Elasticomyces elasticus</name>
    <dbReference type="NCBI Taxonomy" id="574655"/>
    <lineage>
        <taxon>Eukaryota</taxon>
        <taxon>Fungi</taxon>
        <taxon>Dikarya</taxon>
        <taxon>Ascomycota</taxon>
        <taxon>Pezizomycotina</taxon>
        <taxon>Dothideomycetes</taxon>
        <taxon>Dothideomycetidae</taxon>
        <taxon>Mycosphaerellales</taxon>
        <taxon>Teratosphaeriaceae</taxon>
        <taxon>Elasticomyces</taxon>
    </lineage>
</organism>
<evidence type="ECO:0000313" key="1">
    <source>
        <dbReference type="EMBL" id="KAK5689847.1"/>
    </source>
</evidence>
<evidence type="ECO:0000313" key="2">
    <source>
        <dbReference type="Proteomes" id="UP001310594"/>
    </source>
</evidence>
<dbReference type="EMBL" id="JAVRQU010000028">
    <property type="protein sequence ID" value="KAK5689847.1"/>
    <property type="molecule type" value="Genomic_DNA"/>
</dbReference>
<dbReference type="PANTHER" id="PTHR24148:SF73">
    <property type="entry name" value="HET DOMAIN PROTEIN (AFU_ORTHOLOGUE AFUA_8G01020)"/>
    <property type="match status" value="1"/>
</dbReference>
<comment type="caution">
    <text evidence="1">The sequence shown here is derived from an EMBL/GenBank/DDBJ whole genome shotgun (WGS) entry which is preliminary data.</text>
</comment>
<accession>A0AAN7VQL5</accession>
<dbReference type="InterPro" id="IPR052895">
    <property type="entry name" value="HetReg/Transcr_Mod"/>
</dbReference>
<sequence>MSPALMPDYTKPLRDVLKTATRHMIAEACALWILRSIKHHPGDLELAEVPSWAGRSDRVGARGDEAEFPNLFKSSKGLDKISMGDGNDSDVLNIHGVTVDKIASVTTIFSYSEHHRFHEFTHWLRSALQLCLEGRRHQVPAQVIRALATTLAIECSSNGLRAGEGELRPLEELLEELLRNNPGQSKEREIELCRIANLTCDIRHTFDRRLLVTNTGRCGLGPSIMQSGDVVIIVRGADVPFVLRPADKGYYQFVGAAYVNGIMDGEAVEKHHNTKAIQETFAMV</sequence>
<dbReference type="PANTHER" id="PTHR24148">
    <property type="entry name" value="ANKYRIN REPEAT DOMAIN-CONTAINING PROTEIN 39 HOMOLOG-RELATED"/>
    <property type="match status" value="1"/>
</dbReference>
<name>A0AAN7VQL5_9PEZI</name>